<feature type="region of interest" description="Disordered" evidence="1">
    <location>
        <begin position="2735"/>
        <end position="2760"/>
    </location>
</feature>
<evidence type="ECO:0000259" key="2">
    <source>
        <dbReference type="PROSITE" id="PS50800"/>
    </source>
</evidence>
<gene>
    <name evidence="3" type="ORF">HXX76_010469</name>
</gene>
<feature type="region of interest" description="Disordered" evidence="1">
    <location>
        <begin position="2382"/>
        <end position="2411"/>
    </location>
</feature>
<evidence type="ECO:0000313" key="3">
    <source>
        <dbReference type="EMBL" id="KAG2428321.1"/>
    </source>
</evidence>
<dbReference type="PROSITE" id="PS50800">
    <property type="entry name" value="SAP"/>
    <property type="match status" value="4"/>
</dbReference>
<feature type="compositionally biased region" description="Acidic residues" evidence="1">
    <location>
        <begin position="2619"/>
        <end position="2642"/>
    </location>
</feature>
<feature type="region of interest" description="Disordered" evidence="1">
    <location>
        <begin position="2616"/>
        <end position="2663"/>
    </location>
</feature>
<name>A0A835VX37_CHLIN</name>
<feature type="compositionally biased region" description="Acidic residues" evidence="1">
    <location>
        <begin position="2679"/>
        <end position="2689"/>
    </location>
</feature>
<dbReference type="GO" id="GO:0008716">
    <property type="term" value="F:D-alanine-D-alanine ligase activity"/>
    <property type="evidence" value="ECO:0007669"/>
    <property type="project" value="TreeGrafter"/>
</dbReference>
<feature type="compositionally biased region" description="Gly residues" evidence="1">
    <location>
        <begin position="2737"/>
        <end position="2753"/>
    </location>
</feature>
<feature type="region of interest" description="Disordered" evidence="1">
    <location>
        <begin position="491"/>
        <end position="516"/>
    </location>
</feature>
<feature type="compositionally biased region" description="Acidic residues" evidence="1">
    <location>
        <begin position="573"/>
        <end position="590"/>
    </location>
</feature>
<accession>A0A835VX37</accession>
<dbReference type="OrthoDB" id="548179at2759"/>
<feature type="region of interest" description="Disordered" evidence="1">
    <location>
        <begin position="1702"/>
        <end position="1725"/>
    </location>
</feature>
<feature type="region of interest" description="Disordered" evidence="1">
    <location>
        <begin position="557"/>
        <end position="595"/>
    </location>
</feature>
<feature type="region of interest" description="Disordered" evidence="1">
    <location>
        <begin position="1585"/>
        <end position="1608"/>
    </location>
</feature>
<evidence type="ECO:0000256" key="1">
    <source>
        <dbReference type="SAM" id="MobiDB-lite"/>
    </source>
</evidence>
<feature type="region of interest" description="Disordered" evidence="1">
    <location>
        <begin position="1045"/>
        <end position="1064"/>
    </location>
</feature>
<feature type="region of interest" description="Disordered" evidence="1">
    <location>
        <begin position="918"/>
        <end position="950"/>
    </location>
</feature>
<organism evidence="3 4">
    <name type="scientific">Chlamydomonas incerta</name>
    <dbReference type="NCBI Taxonomy" id="51695"/>
    <lineage>
        <taxon>Eukaryota</taxon>
        <taxon>Viridiplantae</taxon>
        <taxon>Chlorophyta</taxon>
        <taxon>core chlorophytes</taxon>
        <taxon>Chlorophyceae</taxon>
        <taxon>CS clade</taxon>
        <taxon>Chlamydomonadales</taxon>
        <taxon>Chlamydomonadaceae</taxon>
        <taxon>Chlamydomonas</taxon>
    </lineage>
</organism>
<dbReference type="Gene3D" id="1.10.720.30">
    <property type="entry name" value="SAP domain"/>
    <property type="match status" value="2"/>
</dbReference>
<protein>
    <recommendedName>
        <fullName evidence="2">SAP domain-containing protein</fullName>
    </recommendedName>
</protein>
<feature type="region of interest" description="Disordered" evidence="1">
    <location>
        <begin position="2670"/>
        <end position="2689"/>
    </location>
</feature>
<dbReference type="SMART" id="SM00513">
    <property type="entry name" value="SAP"/>
    <property type="match status" value="4"/>
</dbReference>
<dbReference type="PANTHER" id="PTHR23132:SF0">
    <property type="entry name" value="D-ALANINE-D-ALANINE LIGASE FAMILY"/>
    <property type="match status" value="1"/>
</dbReference>
<feature type="domain" description="SAP" evidence="2">
    <location>
        <begin position="134"/>
        <end position="168"/>
    </location>
</feature>
<dbReference type="Proteomes" id="UP000650467">
    <property type="component" value="Unassembled WGS sequence"/>
</dbReference>
<proteinExistence type="predicted"/>
<feature type="domain" description="SAP" evidence="2">
    <location>
        <begin position="69"/>
        <end position="103"/>
    </location>
</feature>
<feature type="compositionally biased region" description="Low complexity" evidence="1">
    <location>
        <begin position="1048"/>
        <end position="1064"/>
    </location>
</feature>
<dbReference type="InterPro" id="IPR003034">
    <property type="entry name" value="SAP_dom"/>
</dbReference>
<dbReference type="PANTHER" id="PTHR23132">
    <property type="entry name" value="D-ALANINE--D-ALANINE LIGASE"/>
    <property type="match status" value="1"/>
</dbReference>
<feature type="region of interest" description="Disordered" evidence="1">
    <location>
        <begin position="1882"/>
        <end position="1927"/>
    </location>
</feature>
<dbReference type="Gene3D" id="3.30.470.20">
    <property type="entry name" value="ATP-grasp fold, B domain"/>
    <property type="match status" value="1"/>
</dbReference>
<feature type="domain" description="SAP" evidence="2">
    <location>
        <begin position="520"/>
        <end position="554"/>
    </location>
</feature>
<dbReference type="Pfam" id="PF02037">
    <property type="entry name" value="SAP"/>
    <property type="match status" value="2"/>
</dbReference>
<feature type="compositionally biased region" description="Acidic residues" evidence="1">
    <location>
        <begin position="1912"/>
        <end position="1927"/>
    </location>
</feature>
<dbReference type="SUPFAM" id="SSF56059">
    <property type="entry name" value="Glutathione synthetase ATP-binding domain-like"/>
    <property type="match status" value="1"/>
</dbReference>
<keyword evidence="4" id="KW-1185">Reference proteome</keyword>
<dbReference type="EMBL" id="JAEHOC010000035">
    <property type="protein sequence ID" value="KAG2428321.1"/>
    <property type="molecule type" value="Genomic_DNA"/>
</dbReference>
<comment type="caution">
    <text evidence="3">The sequence shown here is derived from an EMBL/GenBank/DDBJ whole genome shotgun (WGS) entry which is preliminary data.</text>
</comment>
<evidence type="ECO:0000313" key="4">
    <source>
        <dbReference type="Proteomes" id="UP000650467"/>
    </source>
</evidence>
<feature type="compositionally biased region" description="Acidic residues" evidence="1">
    <location>
        <begin position="937"/>
        <end position="950"/>
    </location>
</feature>
<reference evidence="3" key="1">
    <citation type="journal article" date="2020" name="bioRxiv">
        <title>Comparative genomics of Chlamydomonas.</title>
        <authorList>
            <person name="Craig R.J."/>
            <person name="Hasan A.R."/>
            <person name="Ness R.W."/>
            <person name="Keightley P.D."/>
        </authorList>
    </citation>
    <scope>NUCLEOTIDE SEQUENCE</scope>
    <source>
        <strain evidence="3">SAG 7.73</strain>
    </source>
</reference>
<sequence>MLHVGQASAGRPVAGSRSVARGLRPRQCPVSTFAPSSRRLIAEAKRGGRSTSEPQPATGDDDADPLAAAEALSFRDLQAALKERGLPAGGKREELVERLAAALSGEGGASAPAASTSGSGVAAAIELEAALDLLEPVPYGELKALCGQAGLPATGKKAELQQRLAEAAAAGDVDLAALLGGEELEEVDGDLNRQEVAGAAARGSSYGSAQAGAAAAADAAALLPELMSLSAAELEASLAEYGVAAPGGGRGGGGWRGDKQAMAQALAEAMVAEVTAELEEEGGEAEYVEDEGEGEDGPDALFDAEAELSDADRRRLLAVEAEALRAELRGNTRQQLYGALKALDRHATYSSSGVLLDRLVRARSEAALEAALQAAAESPDAAAELRKRIARAAAAATPAAAAKDAAAAAAAAAAAPAAIDFSKITVADLKYMRVTDMRAALEYHGMNSAGNKYDMLERLKGHLISRDPAAVRGRGRYPSPAAAAAAAAAGGGGAAGTEEGGEGAAAGGGGEEGEPSLDYVLGMNMRSLREELDKRGLSTAGGRTQLQQRLMLELRAEAERSRAAAGGGADGEGGGDDDEAGEWGDEEGEWGEERLGGLTPRLAALAELPLERRGAAAAAAAAADPSLLLALGGEAPVEVAVVAGGCPPGRLDAAAAALDAARAALDALHTAHMESPLDAATRPNPAVVARYAARAAEVGAEAAGAELEAAAAADADAAADSAQLLTGVAAVSAAPAAGGVPRSATGTVVSVWWLDGATGAATLLSPAQVYAATPAELAAGCLPGVHPGLLGVPPPSPLSLTTPALDAPVPASAASGPTWFEDVGGLAAHLKASAHVVFAAVPAGGPAHTGLAAALVAAGVGAVVGSGGEAAALTTDRLALLARLAELHYPVSPLLHLSAADVAEAAAAARAERAAAKKEAGAAGGRKKGSRKTAEAAEAEEAAAEEVDEETEDELAVLRAAYAAVQAKVAAWFQQQGYHPERQLIILRPRHSGGLATAADAATALGADRAAALATQPLVAAAEGGPAAAAMGGWTDMVLEAVPSAPTSGAEDAGSSSGGAAAAVSDMGSRSSVGKAGAVARFVCTVVETPDGPVALLPTELQVVDTDEAIRRHVAEVTEWEALKAGASDAEAADAAAAAAAEEPEPWRLLGADPRAGVAPGRLPSTVSGRLHTPPRFSRKLGHVVRHAAAKLFGQLGLRDVATVEGWALLPPGYEAAMQAVDEDGDPVAATLWDEDPHILQRLARQEAERIAADPAPLEAYYDAGSSWHADLDAFDPARYLSAATNGDHGAGVLLSAVDAAPPLSRSHPAVLAAAELGLPHAALLRNLANSALRRAAAAGDARALTPSEDYEPPEEVAEAALLSVAMRDALAGGVDDEASMAAQAAAAEAAAAPVAMPPAALQLPMPPQLPLYHTAVLQHLREADEYDQWVETVDPDYWDDAEGPVRVAVAEAHMQQAAEADSGLPHAYADDPLPLATDMAAAVEVEGQRRLLDAAVAALGEFGEGLAAAMSELPLEDALTEDAEIGLRRVMPLPGPDEELGKGLDGTADDPRVAAAWQLAAISELARRHGWELIECADAAAEAAEREAAGESEPSAEEAEAAAAAAESERLVLEAMCEDDDEVMELRTGLASPVQVYLRFKARMSRREPTSHPLLLSAATSLGYAEFLTPLEGEQEEGAERELELVPAKSGKADDGQLQVLEPGQDSPFGPGSTGDAGSSTHPAAYVFNVPPDDAVELSAPMSAALLAEQLADNGADGGLVAAAAAPVLAAAAARLGLPARGGEEAKPQGQEEGAEGEEAVASSSNSAFDASEAEALTLMELGFSAETVGVDEASGAPLVAAVGPSMDGLHTDVVLGGWGGAFAQLPAFRPLAALLDEASLAPGGGAEGEEEDEDEEGEEGLQGPGRLYGEDEEAERDAFEDDDDEEFGAAERRALAAASPAAGGEVYAYGGGGEDGDGEARLSPVAAVVRQVAADTGDDEEAMEMAAVGAALAPTRVWVVVGGDAAHHAGREAGLVAGANVLAKLGRYQDLVVEPFLMVPHGEGGDAEARRAELLRRRTQAVSGLGLTPGLDMPPAMSDLEALRSTAAVANPSGRMDMQPIYAVTTATLARSSVPDALWSIEATAAREGVALHSLTELQRQQRALHRDVQAELAAAGFEGVAGTWDGNITGQPGPPPARPLDLTTFAEDAARAGAVVLVAGRGSMAECGALQSLLQLNGVPFVGPGPDQLALLWDKGELEDLLADLRDSAGVQVPPRLIMPTATALVAADLDEAEAEKMMFNLREQVMGEAAARAGTAPLLVRPGAEVAGVGVARLDSGGDVVAYVAALAGGGEVLPADSLSQPHPEVRMPPLLPLELIFEPFVEADTLMLVVGGGGGSGGAAASESGGGKRKRRTTEAKAEEEEASGGGARLQCLGRSGWVEVCFSLIGPLGAMSCLPPSVRAAVVAAPDLQRAEEEEAAAAGCGAVAALLAHSPAAPVCPPPAALLAPEVLTSACQRAVAVADRLALRGCAQVEAFVSVSTGELLVYDINPVPDLGPDSVIYRQAAAAGLLPPDLLRQLLGLALQAAAAPQAAASTFEAQLAVMEAEAEEGGPAVWDDVDYDEEAVVGVVGAAAGEEEDDEVEEEGGLGGLGEEDEEAAGVRRRRGGAAGAAAEDEEEDMLGQLEELRGGGGAGEDAEDIGFEEDFGDPEVWGDGGAGAASGARGGQIFFEEDGLGGGGGGIGGGYMPLSEAGRGGGRGAAGGGRGGARGRYDDDE</sequence>
<feature type="compositionally biased region" description="Acidic residues" evidence="1">
    <location>
        <begin position="1889"/>
        <end position="1901"/>
    </location>
</feature>
<feature type="region of interest" description="Disordered" evidence="1">
    <location>
        <begin position="1"/>
        <end position="67"/>
    </location>
</feature>
<dbReference type="InterPro" id="IPR036361">
    <property type="entry name" value="SAP_dom_sf"/>
</dbReference>
<feature type="region of interest" description="Disordered" evidence="1">
    <location>
        <begin position="1782"/>
        <end position="1806"/>
    </location>
</feature>
<feature type="domain" description="SAP" evidence="2">
    <location>
        <begin position="429"/>
        <end position="463"/>
    </location>
</feature>